<organism evidence="1 2">
    <name type="scientific">Noviluteimonas lactosilytica</name>
    <dbReference type="NCBI Taxonomy" id="2888523"/>
    <lineage>
        <taxon>Bacteria</taxon>
        <taxon>Pseudomonadati</taxon>
        <taxon>Pseudomonadota</taxon>
        <taxon>Gammaproteobacteria</taxon>
        <taxon>Lysobacterales</taxon>
        <taxon>Lysobacteraceae</taxon>
        <taxon>Noviluteimonas</taxon>
    </lineage>
</organism>
<evidence type="ECO:0000313" key="1">
    <source>
        <dbReference type="EMBL" id="MCC8361629.1"/>
    </source>
</evidence>
<reference evidence="1" key="1">
    <citation type="submission" date="2021-10" db="EMBL/GenBank/DDBJ databases">
        <authorList>
            <person name="Lyu M."/>
            <person name="Wang X."/>
            <person name="Meng X."/>
            <person name="Xu K."/>
        </authorList>
    </citation>
    <scope>NUCLEOTIDE SEQUENCE</scope>
    <source>
        <strain evidence="1">A6</strain>
    </source>
</reference>
<comment type="caution">
    <text evidence="1">The sequence shown here is derived from an EMBL/GenBank/DDBJ whole genome shotgun (WGS) entry which is preliminary data.</text>
</comment>
<evidence type="ECO:0000313" key="2">
    <source>
        <dbReference type="Proteomes" id="UP001165293"/>
    </source>
</evidence>
<dbReference type="Proteomes" id="UP001165293">
    <property type="component" value="Unassembled WGS sequence"/>
</dbReference>
<sequence length="68" mass="7636">MSQSSVDTHLLLAILKVAREECSHNHWDELEPVLAAAWEDLRDDGTPPWEIVADEIQHACRKEGMLAG</sequence>
<proteinExistence type="predicted"/>
<gene>
    <name evidence="1" type="ORF">LK996_00835</name>
</gene>
<protein>
    <submittedName>
        <fullName evidence="1">Uncharacterized protein</fullName>
    </submittedName>
</protein>
<dbReference type="RefSeq" id="WP_230525283.1">
    <property type="nucleotide sequence ID" value="NZ_JAJGAK010000001.1"/>
</dbReference>
<keyword evidence="2" id="KW-1185">Reference proteome</keyword>
<name>A0ABS8JDJ0_9GAMM</name>
<dbReference type="EMBL" id="JAJGAK010000001">
    <property type="protein sequence ID" value="MCC8361629.1"/>
    <property type="molecule type" value="Genomic_DNA"/>
</dbReference>
<accession>A0ABS8JDJ0</accession>